<dbReference type="InterPro" id="IPR019318">
    <property type="entry name" value="Gua_nucleotide_exch_fac_Ric8"/>
</dbReference>
<dbReference type="GO" id="GO:0007186">
    <property type="term" value="P:G protein-coupled receptor signaling pathway"/>
    <property type="evidence" value="ECO:0007669"/>
    <property type="project" value="TreeGrafter"/>
</dbReference>
<organism evidence="5 6">
    <name type="scientific">Tilletiopsis washingtonensis</name>
    <dbReference type="NCBI Taxonomy" id="58919"/>
    <lineage>
        <taxon>Eukaryota</taxon>
        <taxon>Fungi</taxon>
        <taxon>Dikarya</taxon>
        <taxon>Basidiomycota</taxon>
        <taxon>Ustilaginomycotina</taxon>
        <taxon>Exobasidiomycetes</taxon>
        <taxon>Entylomatales</taxon>
        <taxon>Entylomatales incertae sedis</taxon>
        <taxon>Tilletiopsis</taxon>
    </lineage>
</organism>
<feature type="compositionally biased region" description="Low complexity" evidence="4">
    <location>
        <begin position="127"/>
        <end position="145"/>
    </location>
</feature>
<protein>
    <submittedName>
        <fullName evidence="5">Uncharacterized protein</fullName>
    </submittedName>
</protein>
<evidence type="ECO:0000256" key="3">
    <source>
        <dbReference type="ARBA" id="ARBA00023186"/>
    </source>
</evidence>
<feature type="compositionally biased region" description="Basic and acidic residues" evidence="4">
    <location>
        <begin position="631"/>
        <end position="665"/>
    </location>
</feature>
<accession>A0A316ZC08</accession>
<dbReference type="PANTHER" id="PTHR12425">
    <property type="entry name" value="SYNEMBRYN"/>
    <property type="match status" value="1"/>
</dbReference>
<keyword evidence="6" id="KW-1185">Reference proteome</keyword>
<feature type="region of interest" description="Disordered" evidence="4">
    <location>
        <begin position="631"/>
        <end position="674"/>
    </location>
</feature>
<evidence type="ECO:0000256" key="1">
    <source>
        <dbReference type="ARBA" id="ARBA00009049"/>
    </source>
</evidence>
<dbReference type="GeneID" id="37269549"/>
<name>A0A316ZC08_9BASI</name>
<dbReference type="OrthoDB" id="5585685at2759"/>
<evidence type="ECO:0000313" key="6">
    <source>
        <dbReference type="Proteomes" id="UP000245946"/>
    </source>
</evidence>
<sequence length="674" mass="71347">MSSPLAAFLQAPSAATLSALPLAPPPPGSAADAAPATLRAAPAALLAFAQAHPLLAPRALQALKIVGTAESVRSVMGSEEILSQLLAYLPQAPAGPASGSAGASGSSSSTSYSGAVSTAFGRAFTKRPGSSRAGSSSGGMRSSSPPTTPLEQHVDEWAAGDAALRVLNNALFLHEPARVTFADVGGAARVTEMLRNTSSTPPEILFLGARLLFFCTLFEAPFNRVGVEEHGLVGVLVALLNHVINTHAAAPAREMGQLLNLAGEALKTAFNLGLYYPRLVHSEVRARDEKAVVGEGWDRALETLIEPTVRLLVAVPLPPGAHLGVPHSNAIAVLLNCPISPYRSWWFTAPRPPDEKPSAARRIATAVFSRNNSNANATSSPVPSSPSSSSSSVPLAGNAAFEAPLLTALLGLLDGALARFFPRMSNAVAAEDDEGAARRLAQSEGSDVEDTLQPLVLLLRKIAVEDADARAALRARILPHDIDRTVPLNKREDLTGRLIRRMASVLLPRLGRVCGELLLAICDSDPKTMSSEIGYGPCAGFLMQANLAHALPTSAAPRTAAAGSGETRAVNPITGQLEPSAADLAAEAKALAAMSEEQKEQEAERLFTLFDRLNKTGVVNVKNPVREARESGRFVEIDEREEERRRKEEDEEEKRLEEEVEREMGQYRARKGRG</sequence>
<comment type="similarity">
    <text evidence="1">Belongs to the synembryn family.</text>
</comment>
<dbReference type="GO" id="GO:0005737">
    <property type="term" value="C:cytoplasm"/>
    <property type="evidence" value="ECO:0007669"/>
    <property type="project" value="TreeGrafter"/>
</dbReference>
<evidence type="ECO:0000313" key="5">
    <source>
        <dbReference type="EMBL" id="PWN99081.1"/>
    </source>
</evidence>
<keyword evidence="3" id="KW-0143">Chaperone</keyword>
<feature type="region of interest" description="Disordered" evidence="4">
    <location>
        <begin position="372"/>
        <end position="393"/>
    </location>
</feature>
<dbReference type="EMBL" id="KZ819289">
    <property type="protein sequence ID" value="PWN99081.1"/>
    <property type="molecule type" value="Genomic_DNA"/>
</dbReference>
<dbReference type="AlphaFoldDB" id="A0A316ZC08"/>
<dbReference type="Pfam" id="PF10165">
    <property type="entry name" value="Ric8"/>
    <property type="match status" value="1"/>
</dbReference>
<evidence type="ECO:0000256" key="2">
    <source>
        <dbReference type="ARBA" id="ARBA00022658"/>
    </source>
</evidence>
<reference evidence="5 6" key="1">
    <citation type="journal article" date="2018" name="Mol. Biol. Evol.">
        <title>Broad Genomic Sampling Reveals a Smut Pathogenic Ancestry of the Fungal Clade Ustilaginomycotina.</title>
        <authorList>
            <person name="Kijpornyongpan T."/>
            <person name="Mondo S.J."/>
            <person name="Barry K."/>
            <person name="Sandor L."/>
            <person name="Lee J."/>
            <person name="Lipzen A."/>
            <person name="Pangilinan J."/>
            <person name="LaButti K."/>
            <person name="Hainaut M."/>
            <person name="Henrissat B."/>
            <person name="Grigoriev I.V."/>
            <person name="Spatafora J.W."/>
            <person name="Aime M.C."/>
        </authorList>
    </citation>
    <scope>NUCLEOTIDE SEQUENCE [LARGE SCALE GENOMIC DNA]</scope>
    <source>
        <strain evidence="5 6">MCA 4186</strain>
    </source>
</reference>
<proteinExistence type="inferred from homology"/>
<evidence type="ECO:0000256" key="4">
    <source>
        <dbReference type="SAM" id="MobiDB-lite"/>
    </source>
</evidence>
<feature type="compositionally biased region" description="Low complexity" evidence="4">
    <location>
        <begin position="379"/>
        <end position="393"/>
    </location>
</feature>
<dbReference type="GO" id="GO:0005085">
    <property type="term" value="F:guanyl-nucleotide exchange factor activity"/>
    <property type="evidence" value="ECO:0007669"/>
    <property type="project" value="UniProtKB-KW"/>
</dbReference>
<dbReference type="PANTHER" id="PTHR12425:SF5">
    <property type="entry name" value="SYNEMBRYN"/>
    <property type="match status" value="1"/>
</dbReference>
<gene>
    <name evidence="5" type="ORF">FA09DRAFT_329034</name>
</gene>
<dbReference type="STRING" id="58919.A0A316ZC08"/>
<feature type="region of interest" description="Disordered" evidence="4">
    <location>
        <begin position="125"/>
        <end position="151"/>
    </location>
</feature>
<dbReference type="Proteomes" id="UP000245946">
    <property type="component" value="Unassembled WGS sequence"/>
</dbReference>
<keyword evidence="2" id="KW-0344">Guanine-nucleotide releasing factor</keyword>
<dbReference type="GO" id="GO:0001965">
    <property type="term" value="F:G-protein alpha-subunit binding"/>
    <property type="evidence" value="ECO:0007669"/>
    <property type="project" value="TreeGrafter"/>
</dbReference>
<dbReference type="RefSeq" id="XP_025599360.1">
    <property type="nucleotide sequence ID" value="XM_025742005.1"/>
</dbReference>